<keyword evidence="2 5" id="KW-0812">Transmembrane</keyword>
<evidence type="ECO:0000313" key="8">
    <source>
        <dbReference type="Proteomes" id="UP000229794"/>
    </source>
</evidence>
<keyword evidence="4 5" id="KW-0472">Membrane</keyword>
<dbReference type="GO" id="GO:0016491">
    <property type="term" value="F:oxidoreductase activity"/>
    <property type="evidence" value="ECO:0007669"/>
    <property type="project" value="InterPro"/>
</dbReference>
<protein>
    <recommendedName>
        <fullName evidence="6">Fatty acid hydroxylase domain-containing protein</fullName>
    </recommendedName>
</protein>
<dbReference type="GO" id="GO:0008610">
    <property type="term" value="P:lipid biosynthetic process"/>
    <property type="evidence" value="ECO:0007669"/>
    <property type="project" value="InterPro"/>
</dbReference>
<keyword evidence="3 5" id="KW-1133">Transmembrane helix</keyword>
<evidence type="ECO:0000256" key="5">
    <source>
        <dbReference type="SAM" id="Phobius"/>
    </source>
</evidence>
<feature type="domain" description="Fatty acid hydroxylase" evidence="6">
    <location>
        <begin position="102"/>
        <end position="248"/>
    </location>
</feature>
<comment type="subcellular location">
    <subcellularLocation>
        <location evidence="1">Membrane</location>
    </subcellularLocation>
</comment>
<dbReference type="InterPro" id="IPR050307">
    <property type="entry name" value="Sterol_Desaturase_Related"/>
</dbReference>
<dbReference type="Proteomes" id="UP000229794">
    <property type="component" value="Unassembled WGS sequence"/>
</dbReference>
<evidence type="ECO:0000313" key="7">
    <source>
        <dbReference type="EMBL" id="PIP55601.1"/>
    </source>
</evidence>
<feature type="transmembrane region" description="Helical" evidence="5">
    <location>
        <begin position="38"/>
        <end position="64"/>
    </location>
</feature>
<evidence type="ECO:0000259" key="6">
    <source>
        <dbReference type="Pfam" id="PF04116"/>
    </source>
</evidence>
<organism evidence="7 8">
    <name type="scientific">Candidatus Zambryskibacteria bacterium CG22_combo_CG10-13_8_21_14_all_42_17</name>
    <dbReference type="NCBI Taxonomy" id="1975118"/>
    <lineage>
        <taxon>Bacteria</taxon>
        <taxon>Candidatus Zambryskiibacteriota</taxon>
    </lineage>
</organism>
<feature type="transmembrane region" description="Helical" evidence="5">
    <location>
        <begin position="93"/>
        <end position="114"/>
    </location>
</feature>
<evidence type="ECO:0000256" key="4">
    <source>
        <dbReference type="ARBA" id="ARBA00023136"/>
    </source>
</evidence>
<proteinExistence type="predicted"/>
<accession>A0A2H0BD96</accession>
<dbReference type="Pfam" id="PF04116">
    <property type="entry name" value="FA_hydroxylase"/>
    <property type="match status" value="1"/>
</dbReference>
<name>A0A2H0BD96_9BACT</name>
<dbReference type="PANTHER" id="PTHR11863">
    <property type="entry name" value="STEROL DESATURASE"/>
    <property type="match status" value="1"/>
</dbReference>
<evidence type="ECO:0000256" key="2">
    <source>
        <dbReference type="ARBA" id="ARBA00022692"/>
    </source>
</evidence>
<feature type="transmembrane region" description="Helical" evidence="5">
    <location>
        <begin position="149"/>
        <end position="171"/>
    </location>
</feature>
<feature type="transmembrane region" description="Helical" evidence="5">
    <location>
        <begin position="183"/>
        <end position="203"/>
    </location>
</feature>
<reference evidence="7 8" key="1">
    <citation type="submission" date="2017-09" db="EMBL/GenBank/DDBJ databases">
        <title>Depth-based differentiation of microbial function through sediment-hosted aquifers and enrichment of novel symbionts in the deep terrestrial subsurface.</title>
        <authorList>
            <person name="Probst A.J."/>
            <person name="Ladd B."/>
            <person name="Jarett J.K."/>
            <person name="Geller-Mcgrath D.E."/>
            <person name="Sieber C.M."/>
            <person name="Emerson J.B."/>
            <person name="Anantharaman K."/>
            <person name="Thomas B.C."/>
            <person name="Malmstrom R."/>
            <person name="Stieglmeier M."/>
            <person name="Klingl A."/>
            <person name="Woyke T."/>
            <person name="Ryan C.M."/>
            <person name="Banfield J.F."/>
        </authorList>
    </citation>
    <scope>NUCLEOTIDE SEQUENCE [LARGE SCALE GENOMIC DNA]</scope>
    <source>
        <strain evidence="7">CG22_combo_CG10-13_8_21_14_all_42_17</strain>
    </source>
</reference>
<dbReference type="AlphaFoldDB" id="A0A2H0BD96"/>
<dbReference type="GO" id="GO:0016020">
    <property type="term" value="C:membrane"/>
    <property type="evidence" value="ECO:0007669"/>
    <property type="project" value="UniProtKB-SubCell"/>
</dbReference>
<gene>
    <name evidence="7" type="ORF">COX06_02400</name>
</gene>
<evidence type="ECO:0000256" key="1">
    <source>
        <dbReference type="ARBA" id="ARBA00004370"/>
    </source>
</evidence>
<sequence>MSAKLFLILIISTQALFLGLDLLNVYRLKNDKAAQEPLKFSSILFLLAVICIYGIIQFGGLALIPKTEVMIGWFGHIIPPINMLDVSRTELPLVIWTVLGVFTFYMSGFWDYIIHRFLSHSRSLFFTHEYHHLPNRLFLALPGLSVRPFVFIAIFPATLGTIFSITLMLGILNLQNISLMPMIYVIILIQSMILAITHSEFFMGQWWMYKTFRYFGITSPQEHEMHHTVDLRGNYGNFTLLWDRIFGTYVNPIKIENQNHALGLAYDQDFLGALTAGKIKLSKRIRKKFQLGRYSNFYDVND</sequence>
<comment type="caution">
    <text evidence="7">The sequence shown here is derived from an EMBL/GenBank/DDBJ whole genome shotgun (WGS) entry which is preliminary data.</text>
</comment>
<dbReference type="InterPro" id="IPR006694">
    <property type="entry name" value="Fatty_acid_hydroxylase"/>
</dbReference>
<feature type="transmembrane region" description="Helical" evidence="5">
    <location>
        <begin position="6"/>
        <end position="26"/>
    </location>
</feature>
<dbReference type="EMBL" id="PCST01000029">
    <property type="protein sequence ID" value="PIP55601.1"/>
    <property type="molecule type" value="Genomic_DNA"/>
</dbReference>
<evidence type="ECO:0000256" key="3">
    <source>
        <dbReference type="ARBA" id="ARBA00022989"/>
    </source>
</evidence>
<dbReference type="GO" id="GO:0005506">
    <property type="term" value="F:iron ion binding"/>
    <property type="evidence" value="ECO:0007669"/>
    <property type="project" value="InterPro"/>
</dbReference>